<dbReference type="Pfam" id="PF12796">
    <property type="entry name" value="Ank_2"/>
    <property type="match status" value="1"/>
</dbReference>
<organism evidence="2 3">
    <name type="scientific">Aphanomyces stellatus</name>
    <dbReference type="NCBI Taxonomy" id="120398"/>
    <lineage>
        <taxon>Eukaryota</taxon>
        <taxon>Sar</taxon>
        <taxon>Stramenopiles</taxon>
        <taxon>Oomycota</taxon>
        <taxon>Saprolegniomycetes</taxon>
        <taxon>Saprolegniales</taxon>
        <taxon>Verrucalvaceae</taxon>
        <taxon>Aphanomyces</taxon>
    </lineage>
</organism>
<dbReference type="PANTHER" id="PTHR46586:SF3">
    <property type="entry name" value="ANKYRIN REPEAT-CONTAINING PROTEIN"/>
    <property type="match status" value="1"/>
</dbReference>
<sequence>MAAAGDVLHSQPLFLTVCSFQDGVSRAIRQLLKCTPIQAIHGRLILQEATASLVPGGQGPYVHIDTLPGLMEHRHQLMTIVLETPRAAANLHEMLATHPRLRDVVAEYAAFYGKMELMQRICENARDQLPWDGTFVDPITNRPKVVRSKASHLCQLATFHGHLSVLTLLGDPTQSYIQHGNLTNCMRHGSLTTYSDLEVAALRGHPACVHSVVAYAHLEFARDRLYWGLRNRNQVKKSSHAMYRWRQHLNLLDVVAGDGKLEMATILFQQNAPYSGAAIDNAATNGHLDMVQYFHDKPNSNCTTRAMDGAAANGHLEVVQFLHDHRTEGCTTDAIDEAAEHGHNSIVRFLLAKRNEGGTVKAMNAYVAKGDITMVKLLATNKCSSSSVNIAASFGHLDIVEYLVGRKEVAFAAPAIEAAARHGHVAVVEYLHNRRPEICVAKFMQLAHATNQSSIVEYFDSHRCTCCQGISLNELLAVTPGKKRRRKN</sequence>
<dbReference type="Gene3D" id="1.25.40.20">
    <property type="entry name" value="Ankyrin repeat-containing domain"/>
    <property type="match status" value="1"/>
</dbReference>
<reference evidence="1" key="2">
    <citation type="submission" date="2019-06" db="EMBL/GenBank/DDBJ databases">
        <title>Genomics analysis of Aphanomyces spp. identifies a new class of oomycete effector associated with host adaptation.</title>
        <authorList>
            <person name="Gaulin E."/>
        </authorList>
    </citation>
    <scope>NUCLEOTIDE SEQUENCE</scope>
    <source>
        <strain evidence="1">CBS 578.67</strain>
    </source>
</reference>
<dbReference type="EMBL" id="VJMH01000001">
    <property type="protein sequence ID" value="KAF0720839.1"/>
    <property type="molecule type" value="Genomic_DNA"/>
</dbReference>
<evidence type="ECO:0000313" key="3">
    <source>
        <dbReference type="Proteomes" id="UP000332933"/>
    </source>
</evidence>
<evidence type="ECO:0000313" key="2">
    <source>
        <dbReference type="EMBL" id="VFT77260.1"/>
    </source>
</evidence>
<dbReference type="Proteomes" id="UP000332933">
    <property type="component" value="Unassembled WGS sequence"/>
</dbReference>
<proteinExistence type="predicted"/>
<evidence type="ECO:0000313" key="1">
    <source>
        <dbReference type="EMBL" id="KAF0720839.1"/>
    </source>
</evidence>
<keyword evidence="3" id="KW-1185">Reference proteome</keyword>
<dbReference type="InterPro" id="IPR052050">
    <property type="entry name" value="SecEffector_AnkRepeat"/>
</dbReference>
<dbReference type="InterPro" id="IPR036770">
    <property type="entry name" value="Ankyrin_rpt-contain_sf"/>
</dbReference>
<dbReference type="InterPro" id="IPR002110">
    <property type="entry name" value="Ankyrin_rpt"/>
</dbReference>
<dbReference type="EMBL" id="CAADRA010000001">
    <property type="protein sequence ID" value="VFT77260.1"/>
    <property type="molecule type" value="Genomic_DNA"/>
</dbReference>
<gene>
    <name evidence="2" type="primary">Aste57867_34</name>
    <name evidence="1" type="ORF">As57867_000034</name>
    <name evidence="2" type="ORF">ASTE57867_34</name>
</gene>
<dbReference type="SUPFAM" id="SSF48403">
    <property type="entry name" value="Ankyrin repeat"/>
    <property type="match status" value="1"/>
</dbReference>
<dbReference type="AlphaFoldDB" id="A0A485K479"/>
<accession>A0A485K479</accession>
<protein>
    <submittedName>
        <fullName evidence="2">Aste57867_34 protein</fullName>
    </submittedName>
</protein>
<name>A0A485K479_9STRA</name>
<reference evidence="2 3" key="1">
    <citation type="submission" date="2019-03" db="EMBL/GenBank/DDBJ databases">
        <authorList>
            <person name="Gaulin E."/>
            <person name="Dumas B."/>
        </authorList>
    </citation>
    <scope>NUCLEOTIDE SEQUENCE [LARGE SCALE GENOMIC DNA]</scope>
    <source>
        <strain evidence="2">CBS 568.67</strain>
    </source>
</reference>
<dbReference type="OrthoDB" id="823504at2759"/>
<dbReference type="PANTHER" id="PTHR46586">
    <property type="entry name" value="ANKYRIN REPEAT-CONTAINING PROTEIN"/>
    <property type="match status" value="1"/>
</dbReference>